<dbReference type="InterPro" id="IPR043502">
    <property type="entry name" value="DNA/RNA_pol_sf"/>
</dbReference>
<evidence type="ECO:0000259" key="1">
    <source>
        <dbReference type="PROSITE" id="PS50878"/>
    </source>
</evidence>
<dbReference type="EMBL" id="CAJNOJ010000253">
    <property type="protein sequence ID" value="CAF1340714.1"/>
    <property type="molecule type" value="Genomic_DNA"/>
</dbReference>
<evidence type="ECO:0000313" key="2">
    <source>
        <dbReference type="EMBL" id="CAF1340714.1"/>
    </source>
</evidence>
<sequence>MNGTPQGSPLSPLLYIMYTADSMNGIPTHTEHGLFADDAALWTSGHPLSSLRSTLQKTIDAFESWCKSWKLKLQPTKTELIHFTLHPRKKYQNPVMVKVENTLIKPLDHTRYLGVIIEKRLKWRMHLEHIEAKTAPWIGLLRYLSRSAEEPYNKAMINVFKSIVRTVIIYGYPVLPTADQKIWDRLQIMQNKAIRAALGYPYKHRSNTSIRSATSSR</sequence>
<dbReference type="PANTHER" id="PTHR33332">
    <property type="entry name" value="REVERSE TRANSCRIPTASE DOMAIN-CONTAINING PROTEIN"/>
    <property type="match status" value="1"/>
</dbReference>
<protein>
    <recommendedName>
        <fullName evidence="1">Reverse transcriptase domain-containing protein</fullName>
    </recommendedName>
</protein>
<comment type="caution">
    <text evidence="2">The sequence shown here is derived from an EMBL/GenBank/DDBJ whole genome shotgun (WGS) entry which is preliminary data.</text>
</comment>
<evidence type="ECO:0000313" key="4">
    <source>
        <dbReference type="Proteomes" id="UP000663828"/>
    </source>
</evidence>
<feature type="domain" description="Reverse transcriptase" evidence="1">
    <location>
        <begin position="1"/>
        <end position="117"/>
    </location>
</feature>
<gene>
    <name evidence="2" type="ORF">EDS130_LOCUS32720</name>
    <name evidence="3" type="ORF">XAT740_LOCUS42998</name>
</gene>
<dbReference type="Proteomes" id="UP000663852">
    <property type="component" value="Unassembled WGS sequence"/>
</dbReference>
<organism evidence="2 5">
    <name type="scientific">Adineta ricciae</name>
    <name type="common">Rotifer</name>
    <dbReference type="NCBI Taxonomy" id="249248"/>
    <lineage>
        <taxon>Eukaryota</taxon>
        <taxon>Metazoa</taxon>
        <taxon>Spiralia</taxon>
        <taxon>Gnathifera</taxon>
        <taxon>Rotifera</taxon>
        <taxon>Eurotatoria</taxon>
        <taxon>Bdelloidea</taxon>
        <taxon>Adinetida</taxon>
        <taxon>Adinetidae</taxon>
        <taxon>Adineta</taxon>
    </lineage>
</organism>
<dbReference type="OrthoDB" id="10050074at2759"/>
<name>A0A815GN19_ADIRI</name>
<dbReference type="AlphaFoldDB" id="A0A815GN19"/>
<evidence type="ECO:0000313" key="3">
    <source>
        <dbReference type="EMBL" id="CAF1552436.1"/>
    </source>
</evidence>
<keyword evidence="4" id="KW-1185">Reference proteome</keyword>
<proteinExistence type="predicted"/>
<dbReference type="EMBL" id="CAJNOR010005228">
    <property type="protein sequence ID" value="CAF1552436.1"/>
    <property type="molecule type" value="Genomic_DNA"/>
</dbReference>
<dbReference type="SUPFAM" id="SSF56672">
    <property type="entry name" value="DNA/RNA polymerases"/>
    <property type="match status" value="1"/>
</dbReference>
<evidence type="ECO:0000313" key="5">
    <source>
        <dbReference type="Proteomes" id="UP000663852"/>
    </source>
</evidence>
<accession>A0A815GN19</accession>
<reference evidence="2" key="1">
    <citation type="submission" date="2021-02" db="EMBL/GenBank/DDBJ databases">
        <authorList>
            <person name="Nowell W R."/>
        </authorList>
    </citation>
    <scope>NUCLEOTIDE SEQUENCE</scope>
</reference>
<dbReference type="Proteomes" id="UP000663828">
    <property type="component" value="Unassembled WGS sequence"/>
</dbReference>
<dbReference type="InterPro" id="IPR000477">
    <property type="entry name" value="RT_dom"/>
</dbReference>
<dbReference type="PROSITE" id="PS50878">
    <property type="entry name" value="RT_POL"/>
    <property type="match status" value="1"/>
</dbReference>
<dbReference type="Pfam" id="PF00078">
    <property type="entry name" value="RVT_1"/>
    <property type="match status" value="1"/>
</dbReference>